<dbReference type="InterPro" id="IPR011989">
    <property type="entry name" value="ARM-like"/>
</dbReference>
<accession>A0A5J4U8P6</accession>
<dbReference type="AlphaFoldDB" id="A0A5J4U8P6"/>
<dbReference type="InterPro" id="IPR016024">
    <property type="entry name" value="ARM-type_fold"/>
</dbReference>
<dbReference type="OrthoDB" id="201709at2759"/>
<organism evidence="1 2">
    <name type="scientific">Streblomastix strix</name>
    <dbReference type="NCBI Taxonomy" id="222440"/>
    <lineage>
        <taxon>Eukaryota</taxon>
        <taxon>Metamonada</taxon>
        <taxon>Preaxostyla</taxon>
        <taxon>Oxymonadida</taxon>
        <taxon>Streblomastigidae</taxon>
        <taxon>Streblomastix</taxon>
    </lineage>
</organism>
<evidence type="ECO:0000313" key="1">
    <source>
        <dbReference type="EMBL" id="KAA6367266.1"/>
    </source>
</evidence>
<proteinExistence type="predicted"/>
<dbReference type="Gene3D" id="1.25.10.10">
    <property type="entry name" value="Leucine-rich Repeat Variant"/>
    <property type="match status" value="1"/>
</dbReference>
<protein>
    <submittedName>
        <fullName evidence="1">Uncharacterized protein</fullName>
    </submittedName>
</protein>
<reference evidence="1 2" key="1">
    <citation type="submission" date="2019-03" db="EMBL/GenBank/DDBJ databases">
        <title>Single cell metagenomics reveals metabolic interactions within the superorganism composed of flagellate Streblomastix strix and complex community of Bacteroidetes bacteria on its surface.</title>
        <authorList>
            <person name="Treitli S.C."/>
            <person name="Kolisko M."/>
            <person name="Husnik F."/>
            <person name="Keeling P."/>
            <person name="Hampl V."/>
        </authorList>
    </citation>
    <scope>NUCLEOTIDE SEQUENCE [LARGE SCALE GENOMIC DNA]</scope>
    <source>
        <strain evidence="1">ST1C</strain>
    </source>
</reference>
<dbReference type="Proteomes" id="UP000324800">
    <property type="component" value="Unassembled WGS sequence"/>
</dbReference>
<name>A0A5J4U8P6_9EUKA</name>
<sequence>PNPFFNALQESGGTEKIFALFQKNADKFTKDRSALSIGYIYRNHEITDTVVRQEIINYLIAIINDNDSWIQDKASTALYYLAQDAVNRTQIFSDEQLQRIKQNDELRQRVISSGIVDEFLLIFTSRKLKSIPRIYSSIFTYLTFPASDLIRLMLYTKKPFPGLLRLLNYNVTANDAITSIFNILAAGSNSSLKTEKHPHLEDMQKCGYFKNIAQIIGTKFNKPP</sequence>
<feature type="non-terminal residue" evidence="1">
    <location>
        <position position="1"/>
    </location>
</feature>
<gene>
    <name evidence="1" type="ORF">EZS28_037207</name>
</gene>
<dbReference type="SUPFAM" id="SSF48371">
    <property type="entry name" value="ARM repeat"/>
    <property type="match status" value="1"/>
</dbReference>
<dbReference type="EMBL" id="SNRW01018512">
    <property type="protein sequence ID" value="KAA6367266.1"/>
    <property type="molecule type" value="Genomic_DNA"/>
</dbReference>
<evidence type="ECO:0000313" key="2">
    <source>
        <dbReference type="Proteomes" id="UP000324800"/>
    </source>
</evidence>
<comment type="caution">
    <text evidence="1">The sequence shown here is derived from an EMBL/GenBank/DDBJ whole genome shotgun (WGS) entry which is preliminary data.</text>
</comment>